<sequence>MSWSNAPWADQLPVGSSVRTSTSFSAAAALALALAVAIAIAIIAITPVLSAFSSPVPDIHSDSLVTVVDHQRKPLSNSASPGNNLRSARLVSPESPPLQRRPLLEPFLPTLDS</sequence>
<proteinExistence type="predicted"/>
<keyword evidence="2" id="KW-1133">Transmembrane helix</keyword>
<evidence type="ECO:0000256" key="1">
    <source>
        <dbReference type="SAM" id="MobiDB-lite"/>
    </source>
</evidence>
<name>A0A2J6RN61_HYAVF</name>
<evidence type="ECO:0000313" key="4">
    <source>
        <dbReference type="Proteomes" id="UP000235786"/>
    </source>
</evidence>
<dbReference type="AlphaFoldDB" id="A0A2J6RN61"/>
<dbReference type="Proteomes" id="UP000235786">
    <property type="component" value="Unassembled WGS sequence"/>
</dbReference>
<dbReference type="EMBL" id="KZ613946">
    <property type="protein sequence ID" value="PMD39965.1"/>
    <property type="molecule type" value="Genomic_DNA"/>
</dbReference>
<keyword evidence="2" id="KW-0812">Transmembrane</keyword>
<keyword evidence="4" id="KW-1185">Reference proteome</keyword>
<gene>
    <name evidence="3" type="ORF">L207DRAFT_583805</name>
</gene>
<evidence type="ECO:0000256" key="2">
    <source>
        <dbReference type="SAM" id="Phobius"/>
    </source>
</evidence>
<feature type="compositionally biased region" description="Polar residues" evidence="1">
    <location>
        <begin position="74"/>
        <end position="86"/>
    </location>
</feature>
<reference evidence="3 4" key="1">
    <citation type="submission" date="2016-04" db="EMBL/GenBank/DDBJ databases">
        <title>A degradative enzymes factory behind the ericoid mycorrhizal symbiosis.</title>
        <authorList>
            <consortium name="DOE Joint Genome Institute"/>
            <person name="Martino E."/>
            <person name="Morin E."/>
            <person name="Grelet G."/>
            <person name="Kuo A."/>
            <person name="Kohler A."/>
            <person name="Daghino S."/>
            <person name="Barry K."/>
            <person name="Choi C."/>
            <person name="Cichocki N."/>
            <person name="Clum A."/>
            <person name="Copeland A."/>
            <person name="Hainaut M."/>
            <person name="Haridas S."/>
            <person name="Labutti K."/>
            <person name="Lindquist E."/>
            <person name="Lipzen A."/>
            <person name="Khouja H.-R."/>
            <person name="Murat C."/>
            <person name="Ohm R."/>
            <person name="Olson A."/>
            <person name="Spatafora J."/>
            <person name="Veneault-Fourrey C."/>
            <person name="Henrissat B."/>
            <person name="Grigoriev I."/>
            <person name="Martin F."/>
            <person name="Perotto S."/>
        </authorList>
    </citation>
    <scope>NUCLEOTIDE SEQUENCE [LARGE SCALE GENOMIC DNA]</scope>
    <source>
        <strain evidence="3 4">F</strain>
    </source>
</reference>
<keyword evidence="2" id="KW-0472">Membrane</keyword>
<accession>A0A2J6RN61</accession>
<feature type="transmembrane region" description="Helical" evidence="2">
    <location>
        <begin position="24"/>
        <end position="45"/>
    </location>
</feature>
<feature type="region of interest" description="Disordered" evidence="1">
    <location>
        <begin position="72"/>
        <end position="113"/>
    </location>
</feature>
<organism evidence="3 4">
    <name type="scientific">Hyaloscypha variabilis (strain UAMH 11265 / GT02V1 / F)</name>
    <name type="common">Meliniomyces variabilis</name>
    <dbReference type="NCBI Taxonomy" id="1149755"/>
    <lineage>
        <taxon>Eukaryota</taxon>
        <taxon>Fungi</taxon>
        <taxon>Dikarya</taxon>
        <taxon>Ascomycota</taxon>
        <taxon>Pezizomycotina</taxon>
        <taxon>Leotiomycetes</taxon>
        <taxon>Helotiales</taxon>
        <taxon>Hyaloscyphaceae</taxon>
        <taxon>Hyaloscypha</taxon>
        <taxon>Hyaloscypha variabilis</taxon>
    </lineage>
</organism>
<evidence type="ECO:0000313" key="3">
    <source>
        <dbReference type="EMBL" id="PMD39965.1"/>
    </source>
</evidence>
<protein>
    <submittedName>
        <fullName evidence="3">Uncharacterized protein</fullName>
    </submittedName>
</protein>